<comment type="caution">
    <text evidence="1">The sequence shown here is derived from an EMBL/GenBank/DDBJ whole genome shotgun (WGS) entry which is preliminary data.</text>
</comment>
<accession>A0A176TD79</accession>
<dbReference type="Proteomes" id="UP000076923">
    <property type="component" value="Unassembled WGS sequence"/>
</dbReference>
<dbReference type="RefSeq" id="WP_068448883.1">
    <property type="nucleotide sequence ID" value="NZ_CANKUV010000001.1"/>
</dbReference>
<evidence type="ECO:0000313" key="1">
    <source>
        <dbReference type="EMBL" id="OAD45878.1"/>
    </source>
</evidence>
<dbReference type="Gene3D" id="3.40.50.10610">
    <property type="entry name" value="ABC-type transport auxiliary lipoprotein component"/>
    <property type="match status" value="1"/>
</dbReference>
<evidence type="ECO:0000313" key="2">
    <source>
        <dbReference type="Proteomes" id="UP000076923"/>
    </source>
</evidence>
<dbReference type="OrthoDB" id="669636at2"/>
<organism evidence="1 2">
    <name type="scientific">Polaribacter atrinae</name>
    <dbReference type="NCBI Taxonomy" id="1333662"/>
    <lineage>
        <taxon>Bacteria</taxon>
        <taxon>Pseudomonadati</taxon>
        <taxon>Bacteroidota</taxon>
        <taxon>Flavobacteriia</taxon>
        <taxon>Flavobacteriales</taxon>
        <taxon>Flavobacteriaceae</taxon>
    </lineage>
</organism>
<evidence type="ECO:0008006" key="3">
    <source>
        <dbReference type="Google" id="ProtNLM"/>
    </source>
</evidence>
<dbReference type="EMBL" id="LVWE01000010">
    <property type="protein sequence ID" value="OAD45878.1"/>
    <property type="molecule type" value="Genomic_DNA"/>
</dbReference>
<dbReference type="AlphaFoldDB" id="A0A176TD79"/>
<reference evidence="1 2" key="1">
    <citation type="submission" date="2016-02" db="EMBL/GenBank/DDBJ databases">
        <title>Draft genome sequence of Polaribacter atrinae KACC17473.</title>
        <authorList>
            <person name="Shin S.-K."/>
            <person name="Yi H."/>
        </authorList>
    </citation>
    <scope>NUCLEOTIDE SEQUENCE [LARGE SCALE GENOMIC DNA]</scope>
    <source>
        <strain evidence="1 2">KACC 17473</strain>
    </source>
</reference>
<proteinExistence type="predicted"/>
<sequence>MKKIISLFALVICITATKAQTKLYVHDDADTYVENTKTIAILPLHVQVKLRPKQLKDFTSEQIIEMGKSEALDIQKAMYSWFLTRKKRGTLLVTVQNPTRTNALLKKKGIDIHSYDEYLPSELGEILGVEAIISGTYETSKPMSNGAAIGLAVLTGGMFATNTATMNMDFTSTIDDELVVNYHKKIKGSLGSDAQDLINILMRKVSRRIPYTK</sequence>
<protein>
    <recommendedName>
        <fullName evidence="3">Secreted protein</fullName>
    </recommendedName>
</protein>
<name>A0A176TD79_9FLAO</name>
<dbReference type="STRING" id="1333662.LPB303_06220"/>
<gene>
    <name evidence="1" type="ORF">LPB303_06220</name>
</gene>
<keyword evidence="2" id="KW-1185">Reference proteome</keyword>